<dbReference type="EMBL" id="PKHE01000017">
    <property type="protein sequence ID" value="PKY87909.1"/>
    <property type="molecule type" value="Genomic_DNA"/>
</dbReference>
<dbReference type="Proteomes" id="UP000234384">
    <property type="component" value="Unassembled WGS sequence"/>
</dbReference>
<dbReference type="AlphaFoldDB" id="A0A2I1JX03"/>
<dbReference type="PANTHER" id="PTHR36110">
    <property type="entry name" value="RING-CLEAVING DIOXYGENASE MHQE-RELATED"/>
    <property type="match status" value="1"/>
</dbReference>
<evidence type="ECO:0000313" key="3">
    <source>
        <dbReference type="Proteomes" id="UP000234384"/>
    </source>
</evidence>
<proteinExistence type="predicted"/>
<dbReference type="Pfam" id="PF00903">
    <property type="entry name" value="Glyoxalase"/>
    <property type="match status" value="1"/>
</dbReference>
<comment type="caution">
    <text evidence="2">The sequence shown here is derived from an EMBL/GenBank/DDBJ whole genome shotgun (WGS) entry which is preliminary data.</text>
</comment>
<keyword evidence="2" id="KW-0223">Dioxygenase</keyword>
<dbReference type="PROSITE" id="PS51819">
    <property type="entry name" value="VOC"/>
    <property type="match status" value="2"/>
</dbReference>
<dbReference type="PANTHER" id="PTHR36110:SF3">
    <property type="entry name" value="VOC DOMAIN-CONTAINING PROTEIN"/>
    <property type="match status" value="1"/>
</dbReference>
<dbReference type="InterPro" id="IPR037523">
    <property type="entry name" value="VOC_core"/>
</dbReference>
<feature type="domain" description="VOC" evidence="1">
    <location>
        <begin position="6"/>
        <end position="132"/>
    </location>
</feature>
<evidence type="ECO:0000259" key="1">
    <source>
        <dbReference type="PROSITE" id="PS51819"/>
    </source>
</evidence>
<dbReference type="OrthoDB" id="9785698at2"/>
<sequence>MEPLLGIHHVTAITSDAEMIYDFFTRVLGMRLVKKTVNQDDIHTYHLFFADDCGNPGTDMTFFDFPGIPQGTHGTNELHRTSFRVPSDEALEYYQKRFEEFGVEHDAITEWFGRKVLNFEDADDQLYMLISDENDQGVAPGTPWKHGPIPEEYAIYGLGPAIIKVAPFEQFMQVFKGVYLFEEVMTEGDAHWLETGEGGNGGAVIVIEDTESPQGTQGYGTIHHIAFRVKDHEHLAEWQDRLNHLAVTSSGLVDRFFFESLYTIIMQPLLFELATDGPGFLGDEDYESLGESLSLPPFLEPNREEIEATVRQIDTIPDYKK</sequence>
<dbReference type="RefSeq" id="WP_101954558.1">
    <property type="nucleotide sequence ID" value="NZ_PKHE01000017.1"/>
</dbReference>
<accession>A0A2I1JX03</accession>
<dbReference type="GO" id="GO:0051213">
    <property type="term" value="F:dioxygenase activity"/>
    <property type="evidence" value="ECO:0007669"/>
    <property type="project" value="UniProtKB-KW"/>
</dbReference>
<dbReference type="InterPro" id="IPR052537">
    <property type="entry name" value="Extradiol_RC_dioxygenase"/>
</dbReference>
<reference evidence="2 3" key="1">
    <citation type="submission" date="2017-12" db="EMBL/GenBank/DDBJ databases">
        <title>Phylogenetic diversity of female urinary microbiome.</title>
        <authorList>
            <person name="Thomas-White K."/>
            <person name="Wolfe A.J."/>
        </authorList>
    </citation>
    <scope>NUCLEOTIDE SEQUENCE [LARGE SCALE GENOMIC DNA]</scope>
    <source>
        <strain evidence="2 3">UMB0898</strain>
    </source>
</reference>
<dbReference type="InterPro" id="IPR029068">
    <property type="entry name" value="Glyas_Bleomycin-R_OHBP_Dase"/>
</dbReference>
<dbReference type="CDD" id="cd08347">
    <property type="entry name" value="PcpA_C_like"/>
    <property type="match status" value="1"/>
</dbReference>
<evidence type="ECO:0000313" key="2">
    <source>
        <dbReference type="EMBL" id="PKY87909.1"/>
    </source>
</evidence>
<organism evidence="2 3">
    <name type="scientific">Falseniella ignava</name>
    <dbReference type="NCBI Taxonomy" id="137730"/>
    <lineage>
        <taxon>Bacteria</taxon>
        <taxon>Bacillati</taxon>
        <taxon>Bacillota</taxon>
        <taxon>Bacilli</taxon>
        <taxon>Lactobacillales</taxon>
        <taxon>Aerococcaceae</taxon>
        <taxon>Falseniella</taxon>
    </lineage>
</organism>
<gene>
    <name evidence="2" type="ORF">CYJ57_06295</name>
</gene>
<dbReference type="SUPFAM" id="SSF54593">
    <property type="entry name" value="Glyoxalase/Bleomycin resistance protein/Dihydroxybiphenyl dioxygenase"/>
    <property type="match status" value="1"/>
</dbReference>
<keyword evidence="2" id="KW-0560">Oxidoreductase</keyword>
<feature type="domain" description="VOC" evidence="1">
    <location>
        <begin position="157"/>
        <end position="276"/>
    </location>
</feature>
<protein>
    <submittedName>
        <fullName evidence="2">Ring-cleaving dioxygenase</fullName>
    </submittedName>
</protein>
<dbReference type="Gene3D" id="3.10.180.10">
    <property type="entry name" value="2,3-Dihydroxybiphenyl 1,2-Dioxygenase, domain 1"/>
    <property type="match status" value="2"/>
</dbReference>
<name>A0A2I1JX03_9LACT</name>
<dbReference type="InterPro" id="IPR004360">
    <property type="entry name" value="Glyas_Fos-R_dOase_dom"/>
</dbReference>